<dbReference type="CDD" id="cd04301">
    <property type="entry name" value="NAT_SF"/>
    <property type="match status" value="1"/>
</dbReference>
<dbReference type="RefSeq" id="WP_207396639.1">
    <property type="nucleotide sequence ID" value="NZ_JABRWO010000006.1"/>
</dbReference>
<keyword evidence="3" id="KW-1185">Reference proteome</keyword>
<evidence type="ECO:0000313" key="3">
    <source>
        <dbReference type="Proteomes" id="UP000551616"/>
    </source>
</evidence>
<dbReference type="InterPro" id="IPR041496">
    <property type="entry name" value="YitH/HolE_GNAT"/>
</dbReference>
<dbReference type="AlphaFoldDB" id="A0A7V8V5F4"/>
<feature type="domain" description="N-acetyltransferase" evidence="1">
    <location>
        <begin position="1"/>
        <end position="133"/>
    </location>
</feature>
<dbReference type="EMBL" id="JABRWO010000006">
    <property type="protein sequence ID" value="MBA2115186.1"/>
    <property type="molecule type" value="Genomic_DNA"/>
</dbReference>
<comment type="caution">
    <text evidence="2">The sequence shown here is derived from an EMBL/GenBank/DDBJ whole genome shotgun (WGS) entry which is preliminary data.</text>
</comment>
<dbReference type="Gene3D" id="3.40.630.30">
    <property type="match status" value="1"/>
</dbReference>
<dbReference type="Pfam" id="PF00583">
    <property type="entry name" value="Acetyltransf_1"/>
    <property type="match status" value="1"/>
</dbReference>
<evidence type="ECO:0000259" key="1">
    <source>
        <dbReference type="PROSITE" id="PS51186"/>
    </source>
</evidence>
<dbReference type="PANTHER" id="PTHR47237">
    <property type="entry name" value="SLL0310 PROTEIN"/>
    <property type="match status" value="1"/>
</dbReference>
<dbReference type="InterPro" id="IPR016181">
    <property type="entry name" value="Acyl_CoA_acyltransferase"/>
</dbReference>
<dbReference type="Gene3D" id="3.40.630.90">
    <property type="match status" value="1"/>
</dbReference>
<sequence>MTTRNMTQEEVVQLVEWAAQEGWNPGLCDAERFWATDPEGFMAIDVDGQMAGAGCAFYHGPEYGFMGLFIMLPEFRGQGLGRTLWYARRDKLRSRLSADATIGMDAVTNMIPFYAEGGFEVFARHCRFTLSAENVSVPENPAVVRLTEPDLAEVRALDRRGFPCEREKYLGAWTTQPNAYWLGLPGNNGLEGYSVMRLCRSGWKVGPLMAAGKDQARQLLLACIARAERGPVFIDVPDNNPAAWSLCEEFNMEQVFECTRMYFGPAPELDHAWIYGVTSLEAG</sequence>
<dbReference type="InterPro" id="IPR000182">
    <property type="entry name" value="GNAT_dom"/>
</dbReference>
<dbReference type="Proteomes" id="UP000551616">
    <property type="component" value="Unassembled WGS sequence"/>
</dbReference>
<protein>
    <recommendedName>
        <fullName evidence="1">N-acetyltransferase domain-containing protein</fullName>
    </recommendedName>
</protein>
<dbReference type="Pfam" id="PF18014">
    <property type="entry name" value="Acetyltransf_18"/>
    <property type="match status" value="1"/>
</dbReference>
<dbReference type="PANTHER" id="PTHR47237:SF1">
    <property type="entry name" value="SLL0310 PROTEIN"/>
    <property type="match status" value="1"/>
</dbReference>
<accession>A0A7V8V5F4</accession>
<gene>
    <name evidence="2" type="ORF">HOV93_23580</name>
</gene>
<dbReference type="InterPro" id="IPR052729">
    <property type="entry name" value="Acyl/Acetyltrans_Enzymes"/>
</dbReference>
<proteinExistence type="predicted"/>
<evidence type="ECO:0000313" key="2">
    <source>
        <dbReference type="EMBL" id="MBA2115186.1"/>
    </source>
</evidence>
<dbReference type="GO" id="GO:0016747">
    <property type="term" value="F:acyltransferase activity, transferring groups other than amino-acyl groups"/>
    <property type="evidence" value="ECO:0007669"/>
    <property type="project" value="InterPro"/>
</dbReference>
<organism evidence="2 3">
    <name type="scientific">Bremerella alba</name>
    <dbReference type="NCBI Taxonomy" id="980252"/>
    <lineage>
        <taxon>Bacteria</taxon>
        <taxon>Pseudomonadati</taxon>
        <taxon>Planctomycetota</taxon>
        <taxon>Planctomycetia</taxon>
        <taxon>Pirellulales</taxon>
        <taxon>Pirellulaceae</taxon>
        <taxon>Bremerella</taxon>
    </lineage>
</organism>
<name>A0A7V8V5F4_9BACT</name>
<dbReference type="PROSITE" id="PS51186">
    <property type="entry name" value="GNAT"/>
    <property type="match status" value="1"/>
</dbReference>
<reference evidence="2 3" key="1">
    <citation type="submission" date="2020-05" db="EMBL/GenBank/DDBJ databases">
        <title>Bremerella alba sp. nov., a novel planctomycete isolated from the surface of the macroalga Fucus spiralis.</title>
        <authorList>
            <person name="Godinho O."/>
            <person name="Botelho R."/>
            <person name="Albuquerque L."/>
            <person name="Wiegand S."/>
            <person name="Da Costa M.S."/>
            <person name="Lobo-Da-Cunha A."/>
            <person name="Jogler C."/>
            <person name="Lage O.M."/>
        </authorList>
    </citation>
    <scope>NUCLEOTIDE SEQUENCE [LARGE SCALE GENOMIC DNA]</scope>
    <source>
        <strain evidence="2 3">FF15</strain>
    </source>
</reference>
<dbReference type="SUPFAM" id="SSF55729">
    <property type="entry name" value="Acyl-CoA N-acyltransferases (Nat)"/>
    <property type="match status" value="1"/>
</dbReference>